<comment type="caution">
    <text evidence="1">The sequence shown here is derived from an EMBL/GenBank/DDBJ whole genome shotgun (WGS) entry which is preliminary data.</text>
</comment>
<sequence length="149" mass="17197">MKIEIDQSNKIEQTNKDSVVGFSNNIFGSVLMRAKDKREVKKVLQRAGKPKIFVYKLFAILIFILIKEHLKKIDEIAIDKEYSGKDTLIKSFLMREIKKVRPDFPPHAIIFKQIGKKSQAHFVAYGVIANKKQPDKVVGVKEILRFLIK</sequence>
<proteinExistence type="predicted"/>
<dbReference type="AlphaFoldDB" id="A0A2M7IZ41"/>
<gene>
    <name evidence="1" type="ORF">COZ78_00600</name>
</gene>
<accession>A0A2M7IZ41</accession>
<name>A0A2M7IZ41_9BACT</name>
<dbReference type="EMBL" id="PFHV01000015">
    <property type="protein sequence ID" value="PIX03386.1"/>
    <property type="molecule type" value="Genomic_DNA"/>
</dbReference>
<protein>
    <submittedName>
        <fullName evidence="1">Uncharacterized protein</fullName>
    </submittedName>
</protein>
<dbReference type="Proteomes" id="UP000230505">
    <property type="component" value="Unassembled WGS sequence"/>
</dbReference>
<evidence type="ECO:0000313" key="1">
    <source>
        <dbReference type="EMBL" id="PIX03386.1"/>
    </source>
</evidence>
<evidence type="ECO:0000313" key="2">
    <source>
        <dbReference type="Proteomes" id="UP000230505"/>
    </source>
</evidence>
<organism evidence="1 2">
    <name type="scientific">bacterium (Candidatus Gribaldobacteria) CG_4_8_14_3_um_filter_42_11</name>
    <dbReference type="NCBI Taxonomy" id="2014267"/>
    <lineage>
        <taxon>Bacteria</taxon>
        <taxon>Candidatus Gribaldobacteria</taxon>
    </lineage>
</organism>
<reference evidence="2" key="1">
    <citation type="submission" date="2017-09" db="EMBL/GenBank/DDBJ databases">
        <title>Depth-based differentiation of microbial function through sediment-hosted aquifers and enrichment of novel symbionts in the deep terrestrial subsurface.</title>
        <authorList>
            <person name="Probst A.J."/>
            <person name="Ladd B."/>
            <person name="Jarett J.K."/>
            <person name="Geller-Mcgrath D.E."/>
            <person name="Sieber C.M.K."/>
            <person name="Emerson J.B."/>
            <person name="Anantharaman K."/>
            <person name="Thomas B.C."/>
            <person name="Malmstrom R."/>
            <person name="Stieglmeier M."/>
            <person name="Klingl A."/>
            <person name="Woyke T."/>
            <person name="Ryan C.M."/>
            <person name="Banfield J.F."/>
        </authorList>
    </citation>
    <scope>NUCLEOTIDE SEQUENCE [LARGE SCALE GENOMIC DNA]</scope>
</reference>